<evidence type="ECO:0000256" key="11">
    <source>
        <dbReference type="PIRSR" id="PIRSR001492-2"/>
    </source>
</evidence>
<dbReference type="InterPro" id="IPR036646">
    <property type="entry name" value="PGAM_B_sf"/>
</dbReference>
<feature type="binding site" evidence="11">
    <location>
        <begin position="171"/>
        <end position="172"/>
    </location>
    <ligand>
        <name>substrate</name>
    </ligand>
</feature>
<evidence type="ECO:0000256" key="2">
    <source>
        <dbReference type="ARBA" id="ARBA00001936"/>
    </source>
</evidence>
<keyword evidence="6 12" id="KW-0479">Metal-binding</keyword>
<dbReference type="Pfam" id="PF01676">
    <property type="entry name" value="Metalloenzyme"/>
    <property type="match status" value="1"/>
</dbReference>
<reference evidence="15" key="1">
    <citation type="submission" date="2021-08" db="EMBL/GenBank/DDBJ databases">
        <title>WGS assembly of Ceratopteris richardii.</title>
        <authorList>
            <person name="Marchant D.B."/>
            <person name="Chen G."/>
            <person name="Jenkins J."/>
            <person name="Shu S."/>
            <person name="Leebens-Mack J."/>
            <person name="Grimwood J."/>
            <person name="Schmutz J."/>
            <person name="Soltis P."/>
            <person name="Soltis D."/>
            <person name="Chen Z.-H."/>
        </authorList>
    </citation>
    <scope>NUCLEOTIDE SEQUENCE</scope>
    <source>
        <strain evidence="15">Whitten #5841</strain>
        <tissue evidence="15">Leaf</tissue>
    </source>
</reference>
<comment type="catalytic activity">
    <reaction evidence="1">
        <text>(2R)-2-phosphoglycerate = (2R)-3-phosphoglycerate</text>
        <dbReference type="Rhea" id="RHEA:15901"/>
        <dbReference type="ChEBI" id="CHEBI:58272"/>
        <dbReference type="ChEBI" id="CHEBI:58289"/>
        <dbReference type="EC" id="5.4.2.12"/>
    </reaction>
</comment>
<evidence type="ECO:0000259" key="13">
    <source>
        <dbReference type="Pfam" id="PF01676"/>
    </source>
</evidence>
<feature type="binding site" evidence="12">
    <location>
        <position position="432"/>
    </location>
    <ligand>
        <name>Mn(2+)</name>
        <dbReference type="ChEBI" id="CHEBI:29035"/>
        <label>1</label>
    </ligand>
</feature>
<evidence type="ECO:0000256" key="10">
    <source>
        <dbReference type="PIRSR" id="PIRSR001492-1"/>
    </source>
</evidence>
<feature type="binding site" evidence="11">
    <location>
        <position position="363"/>
    </location>
    <ligand>
        <name>substrate</name>
    </ligand>
</feature>
<dbReference type="GO" id="GO:0006007">
    <property type="term" value="P:glucose catabolic process"/>
    <property type="evidence" value="ECO:0007669"/>
    <property type="project" value="InterPro"/>
</dbReference>
<comment type="caution">
    <text evidence="15">The sequence shown here is derived from an EMBL/GenBank/DDBJ whole genome shotgun (WGS) entry which is preliminary data.</text>
</comment>
<dbReference type="SUPFAM" id="SSF64158">
    <property type="entry name" value="2,3-Bisphosphoglycerate-independent phosphoglycerate mutase, substrate-binding domain"/>
    <property type="match status" value="1"/>
</dbReference>
<gene>
    <name evidence="15" type="ORF">KP509_03G047400</name>
</gene>
<feature type="domain" description="Metalloenzyme" evidence="13">
    <location>
        <begin position="22"/>
        <end position="547"/>
    </location>
</feature>
<evidence type="ECO:0000256" key="1">
    <source>
        <dbReference type="ARBA" id="ARBA00000370"/>
    </source>
</evidence>
<organism evidence="15 16">
    <name type="scientific">Ceratopteris richardii</name>
    <name type="common">Triangle waterfern</name>
    <dbReference type="NCBI Taxonomy" id="49495"/>
    <lineage>
        <taxon>Eukaryota</taxon>
        <taxon>Viridiplantae</taxon>
        <taxon>Streptophyta</taxon>
        <taxon>Embryophyta</taxon>
        <taxon>Tracheophyta</taxon>
        <taxon>Polypodiopsida</taxon>
        <taxon>Polypodiidae</taxon>
        <taxon>Polypodiales</taxon>
        <taxon>Pteridineae</taxon>
        <taxon>Pteridaceae</taxon>
        <taxon>Parkerioideae</taxon>
        <taxon>Ceratopteris</taxon>
    </lineage>
</organism>
<dbReference type="NCBIfam" id="TIGR01307">
    <property type="entry name" value="pgm_bpd_ind"/>
    <property type="match status" value="1"/>
</dbReference>
<feature type="domain" description="BPG-independent PGAM N-terminal" evidence="14">
    <location>
        <begin position="102"/>
        <end position="324"/>
    </location>
</feature>
<dbReference type="FunFam" id="3.40.1450.10:FF:000002">
    <property type="entry name" value="2,3-bisphosphoglycerate-independent phosphoglycerate mutase"/>
    <property type="match status" value="1"/>
</dbReference>
<feature type="active site" description="Phosphoserine intermediate" evidence="10">
    <location>
        <position position="82"/>
    </location>
</feature>
<dbReference type="InterPro" id="IPR011258">
    <property type="entry name" value="BPG-indep_PGM_N"/>
</dbReference>
<dbReference type="OMA" id="FMDGRDT"/>
<dbReference type="GO" id="GO:0030145">
    <property type="term" value="F:manganese ion binding"/>
    <property type="evidence" value="ECO:0007669"/>
    <property type="project" value="InterPro"/>
</dbReference>
<evidence type="ECO:0000256" key="7">
    <source>
        <dbReference type="ARBA" id="ARBA00023152"/>
    </source>
</evidence>
<evidence type="ECO:0000313" key="16">
    <source>
        <dbReference type="Proteomes" id="UP000825935"/>
    </source>
</evidence>
<dbReference type="Gene3D" id="3.40.1450.10">
    <property type="entry name" value="BPG-independent phosphoglycerate mutase, domain B"/>
    <property type="match status" value="1"/>
</dbReference>
<dbReference type="InterPro" id="IPR005995">
    <property type="entry name" value="Pgm_bpd_ind"/>
</dbReference>
<feature type="binding site" evidence="12">
    <location>
        <position position="474"/>
    </location>
    <ligand>
        <name>Mn(2+)</name>
        <dbReference type="ChEBI" id="CHEBI:29035"/>
        <label>2</label>
    </ligand>
</feature>
<dbReference type="EMBL" id="CM035408">
    <property type="protein sequence ID" value="KAH7441659.1"/>
    <property type="molecule type" value="Genomic_DNA"/>
</dbReference>
<dbReference type="EMBL" id="CM035408">
    <property type="protein sequence ID" value="KAH7441658.1"/>
    <property type="molecule type" value="Genomic_DNA"/>
</dbReference>
<dbReference type="EC" id="5.4.2.12" evidence="5"/>
<feature type="binding site" evidence="11">
    <location>
        <begin position="288"/>
        <end position="291"/>
    </location>
    <ligand>
        <name>substrate</name>
    </ligand>
</feature>
<feature type="binding site" evidence="12">
    <location>
        <position position="29"/>
    </location>
    <ligand>
        <name>Mn(2+)</name>
        <dbReference type="ChEBI" id="CHEBI:29035"/>
        <label>2</label>
    </ligand>
</feature>
<evidence type="ECO:0000313" key="15">
    <source>
        <dbReference type="EMBL" id="KAH7441658.1"/>
    </source>
</evidence>
<dbReference type="OrthoDB" id="952271at2759"/>
<keyword evidence="7" id="KW-0324">Glycolysis</keyword>
<dbReference type="PIRSF" id="PIRSF001492">
    <property type="entry name" value="IPGAM"/>
    <property type="match status" value="1"/>
</dbReference>
<dbReference type="SUPFAM" id="SSF53649">
    <property type="entry name" value="Alkaline phosphatase-like"/>
    <property type="match status" value="1"/>
</dbReference>
<evidence type="ECO:0000256" key="5">
    <source>
        <dbReference type="ARBA" id="ARBA00012026"/>
    </source>
</evidence>
<evidence type="ECO:0000256" key="3">
    <source>
        <dbReference type="ARBA" id="ARBA00004798"/>
    </source>
</evidence>
<feature type="binding site" evidence="11">
    <location>
        <position position="207"/>
    </location>
    <ligand>
        <name>substrate</name>
    </ligand>
</feature>
<dbReference type="InterPro" id="IPR017850">
    <property type="entry name" value="Alkaline_phosphatase_core_sf"/>
</dbReference>
<dbReference type="GO" id="GO:0010118">
    <property type="term" value="P:stomatal movement"/>
    <property type="evidence" value="ECO:0007669"/>
    <property type="project" value="UniProtKB-ARBA"/>
</dbReference>
<feature type="binding site" evidence="12">
    <location>
        <position position="436"/>
    </location>
    <ligand>
        <name>Mn(2+)</name>
        <dbReference type="ChEBI" id="CHEBI:29035"/>
        <label>1</label>
    </ligand>
</feature>
<evidence type="ECO:0000256" key="8">
    <source>
        <dbReference type="ARBA" id="ARBA00023211"/>
    </source>
</evidence>
<feature type="binding site" evidence="11">
    <location>
        <position position="214"/>
    </location>
    <ligand>
        <name>substrate</name>
    </ligand>
</feature>
<dbReference type="CDD" id="cd16010">
    <property type="entry name" value="iPGM"/>
    <property type="match status" value="1"/>
</dbReference>
<feature type="binding site" evidence="12">
    <location>
        <position position="504"/>
    </location>
    <ligand>
        <name>Mn(2+)</name>
        <dbReference type="ChEBI" id="CHEBI:29035"/>
        <label>1</label>
    </ligand>
</feature>
<dbReference type="PANTHER" id="PTHR31637:SF0">
    <property type="entry name" value="2,3-BISPHOSPHOGLYCERATE-INDEPENDENT PHOSPHOGLYCERATE MUTASE"/>
    <property type="match status" value="1"/>
</dbReference>
<dbReference type="Pfam" id="PF06415">
    <property type="entry name" value="iPGM_N"/>
    <property type="match status" value="1"/>
</dbReference>
<feature type="binding site" evidence="12">
    <location>
        <position position="82"/>
    </location>
    <ligand>
        <name>Mn(2+)</name>
        <dbReference type="ChEBI" id="CHEBI:29035"/>
        <label>2</label>
    </ligand>
</feature>
<dbReference type="InterPro" id="IPR006124">
    <property type="entry name" value="Metalloenzyme"/>
</dbReference>
<evidence type="ECO:0000256" key="4">
    <source>
        <dbReference type="ARBA" id="ARBA00008819"/>
    </source>
</evidence>
<dbReference type="AlphaFoldDB" id="A0A8T2V3S1"/>
<dbReference type="GO" id="GO:0005737">
    <property type="term" value="C:cytoplasm"/>
    <property type="evidence" value="ECO:0007669"/>
    <property type="project" value="InterPro"/>
</dbReference>
<evidence type="ECO:0000259" key="14">
    <source>
        <dbReference type="Pfam" id="PF06415"/>
    </source>
</evidence>
<dbReference type="GO" id="GO:0010037">
    <property type="term" value="P:response to carbon dioxide"/>
    <property type="evidence" value="ECO:0007669"/>
    <property type="project" value="UniProtKB-ARBA"/>
</dbReference>
<accession>A0A8T2V3S1</accession>
<keyword evidence="9" id="KW-0413">Isomerase</keyword>
<dbReference type="GO" id="GO:0004619">
    <property type="term" value="F:phosphoglycerate mutase activity"/>
    <property type="evidence" value="ECO:0007669"/>
    <property type="project" value="UniProtKB-EC"/>
</dbReference>
<name>A0A8T2V3S1_CERRI</name>
<proteinExistence type="inferred from homology"/>
<feature type="binding site" evidence="11">
    <location>
        <position position="141"/>
    </location>
    <ligand>
        <name>substrate</name>
    </ligand>
</feature>
<keyword evidence="8 12" id="KW-0464">Manganese</keyword>
<dbReference type="GO" id="GO:0006096">
    <property type="term" value="P:glycolytic process"/>
    <property type="evidence" value="ECO:0007669"/>
    <property type="project" value="UniProtKB-KW"/>
</dbReference>
<dbReference type="Gene3D" id="3.40.720.10">
    <property type="entry name" value="Alkaline Phosphatase, subunit A"/>
    <property type="match status" value="1"/>
</dbReference>
<dbReference type="PANTHER" id="PTHR31637">
    <property type="entry name" value="2,3-BISPHOSPHOGLYCERATE-INDEPENDENT PHOSPHOGLYCERATE MUTASE"/>
    <property type="match status" value="1"/>
</dbReference>
<dbReference type="EMBL" id="CM035408">
    <property type="protein sequence ID" value="KAH7441651.1"/>
    <property type="molecule type" value="Genomic_DNA"/>
</dbReference>
<comment type="similarity">
    <text evidence="4">Belongs to the BPG-independent phosphoglycerate mutase family.</text>
</comment>
<comment type="cofactor">
    <cofactor evidence="2">
        <name>Mn(2+)</name>
        <dbReference type="ChEBI" id="CHEBI:29035"/>
    </cofactor>
</comment>
<protein>
    <recommendedName>
        <fullName evidence="5">phosphoglycerate mutase (2,3-diphosphoglycerate-independent)</fullName>
        <ecNumber evidence="5">5.4.2.12</ecNumber>
    </recommendedName>
</protein>
<sequence length="562" mass="61465">MNGPSSNDWVLPAHPKLLKGKTLAVIVLDGWGEQVPDQYNAIHVASTPTMDSLKEGAPEHWRLIRAHGPAVGLPSEDDMGNSEVGHNALGAGRIFAQGAKLVDHALETGKIFEGAGFKYIQECFSDGTLHLIGLLSDGGVHSRYDQLQALMRGSAAHGAKRIRVHALTDGRDVLDGSSFHFMEQLEKDLEELRKQGVDALLASGGGRMYVTMDRYENDWNVVKRGWDAQVLGEAPNKFKSGLEALKHLKAANPKFNDQYCPPFVIIDDSGKAVGPILDGDAVVTFNFRADRMIMLAKALEYEDFDKFDRVRVPKINYAGMLQYDGELKLPSRYLVNPPEIDRTSGEYLVKNGVRTYACSETVKFGHVTFFWNGNRSGLFDENLECYYEIPSDQGITFNEQPLMKALEIGEKARDAILSGKYDQVRVNLPNGDMVGHTGDIKATIIACEAADKAVKMILDAIDQVGGIYLVTADHGNAEDMVKRNPKTAQPLLDKNGNIQILTSHTCWPVPIAIGGPGLSPGVRFRADLPDGGLANVAATMMNLLGFEAPADYEPSLIEVVES</sequence>
<evidence type="ECO:0000256" key="9">
    <source>
        <dbReference type="ARBA" id="ARBA00023235"/>
    </source>
</evidence>
<dbReference type="Proteomes" id="UP000825935">
    <property type="component" value="Chromosome 3"/>
</dbReference>
<evidence type="ECO:0000256" key="6">
    <source>
        <dbReference type="ARBA" id="ARBA00022723"/>
    </source>
</evidence>
<keyword evidence="16" id="KW-1185">Reference proteome</keyword>
<feature type="binding site" evidence="12">
    <location>
        <position position="473"/>
    </location>
    <ligand>
        <name>Mn(2+)</name>
        <dbReference type="ChEBI" id="CHEBI:29035"/>
        <label>2</label>
    </ligand>
</feature>
<evidence type="ECO:0000256" key="12">
    <source>
        <dbReference type="PIRSR" id="PIRSR001492-3"/>
    </source>
</evidence>
<comment type="pathway">
    <text evidence="3">Carbohydrate degradation; glycolysis; pyruvate from D-glyceraldehyde 3-phosphate: step 3/5.</text>
</comment>